<comment type="caution">
    <text evidence="2">The sequence shown here is derived from an EMBL/GenBank/DDBJ whole genome shotgun (WGS) entry which is preliminary data.</text>
</comment>
<name>A0ABV5FYL9_9MICC</name>
<feature type="region of interest" description="Disordered" evidence="1">
    <location>
        <begin position="1"/>
        <end position="72"/>
    </location>
</feature>
<accession>A0ABV5FYL9</accession>
<protein>
    <submittedName>
        <fullName evidence="2">Uncharacterized protein</fullName>
    </submittedName>
</protein>
<evidence type="ECO:0000313" key="2">
    <source>
        <dbReference type="EMBL" id="MFB9071782.1"/>
    </source>
</evidence>
<keyword evidence="3" id="KW-1185">Reference proteome</keyword>
<feature type="compositionally biased region" description="Basic and acidic residues" evidence="1">
    <location>
        <begin position="55"/>
        <end position="65"/>
    </location>
</feature>
<gene>
    <name evidence="2" type="ORF">ACFFX0_11445</name>
</gene>
<reference evidence="2 3" key="1">
    <citation type="submission" date="2024-09" db="EMBL/GenBank/DDBJ databases">
        <authorList>
            <person name="Sun Q."/>
            <person name="Mori K."/>
        </authorList>
    </citation>
    <scope>NUCLEOTIDE SEQUENCE [LARGE SCALE GENOMIC DNA]</scope>
    <source>
        <strain evidence="2 3">CCM 7609</strain>
    </source>
</reference>
<evidence type="ECO:0000256" key="1">
    <source>
        <dbReference type="SAM" id="MobiDB-lite"/>
    </source>
</evidence>
<feature type="compositionally biased region" description="Gly residues" evidence="1">
    <location>
        <begin position="15"/>
        <end position="26"/>
    </location>
</feature>
<sequence>MHPSAGVAGDPRGAQGRGAGERGIGIPGRRADRPAPQGSLSEAGCGHRGPAGPGRRRENRVDRGLRRLGRLK</sequence>
<organism evidence="2 3">
    <name type="scientific">Citricoccus parietis</name>
    <dbReference type="NCBI Taxonomy" id="592307"/>
    <lineage>
        <taxon>Bacteria</taxon>
        <taxon>Bacillati</taxon>
        <taxon>Actinomycetota</taxon>
        <taxon>Actinomycetes</taxon>
        <taxon>Micrococcales</taxon>
        <taxon>Micrococcaceae</taxon>
        <taxon>Citricoccus</taxon>
    </lineage>
</organism>
<dbReference type="Proteomes" id="UP001589575">
    <property type="component" value="Unassembled WGS sequence"/>
</dbReference>
<evidence type="ECO:0000313" key="3">
    <source>
        <dbReference type="Proteomes" id="UP001589575"/>
    </source>
</evidence>
<dbReference type="EMBL" id="JBHMFI010000001">
    <property type="protein sequence ID" value="MFB9071782.1"/>
    <property type="molecule type" value="Genomic_DNA"/>
</dbReference>
<proteinExistence type="predicted"/>